<protein>
    <submittedName>
        <fullName evidence="1">Uncharacterized protein</fullName>
    </submittedName>
</protein>
<reference evidence="1" key="1">
    <citation type="submission" date="2018-08" db="EMBL/GenBank/DDBJ databases">
        <authorList>
            <person name="Ashton P.M."/>
            <person name="Dallman T."/>
            <person name="Nair S."/>
            <person name="De Pinna E."/>
            <person name="Peters T."/>
            <person name="Grant K."/>
        </authorList>
    </citation>
    <scope>NUCLEOTIDE SEQUENCE [LARGE SCALE GENOMIC DNA]</scope>
    <source>
        <strain evidence="1">38306</strain>
    </source>
</reference>
<gene>
    <name evidence="1" type="ORF">ZQ07_23425</name>
</gene>
<organism evidence="1">
    <name type="scientific">Salmonella enteritidis</name>
    <dbReference type="NCBI Taxonomy" id="149539"/>
    <lineage>
        <taxon>Bacteria</taxon>
        <taxon>Pseudomonadati</taxon>
        <taxon>Pseudomonadota</taxon>
        <taxon>Gammaproteobacteria</taxon>
        <taxon>Enterobacterales</taxon>
        <taxon>Enterobacteriaceae</taxon>
        <taxon>Salmonella</taxon>
    </lineage>
</organism>
<proteinExistence type="predicted"/>
<sequence length="65" mass="7678">MYAYISINIEKKSAITNGKITEFNRVFTARHNPSDRTLVSEWVRKRKSDLTKWSTYALMPKHSFL</sequence>
<dbReference type="Proteomes" id="UP000885271">
    <property type="component" value="Unassembled WGS sequence"/>
</dbReference>
<evidence type="ECO:0000313" key="1">
    <source>
        <dbReference type="EMBL" id="MIQ23471.1"/>
    </source>
</evidence>
<name>A0A657F0C1_SALEN</name>
<comment type="caution">
    <text evidence="1">The sequence shown here is derived from an EMBL/GenBank/DDBJ whole genome shotgun (WGS) entry which is preliminary data.</text>
</comment>
<dbReference type="AlphaFoldDB" id="A0A657F0C1"/>
<accession>A0A657F0C1</accession>
<dbReference type="EMBL" id="RSQT01000053">
    <property type="protein sequence ID" value="MIQ23471.1"/>
    <property type="molecule type" value="Genomic_DNA"/>
</dbReference>